<evidence type="ECO:0000256" key="2">
    <source>
        <dbReference type="ARBA" id="ARBA00023125"/>
    </source>
</evidence>
<dbReference type="EMBL" id="CP018632">
    <property type="protein sequence ID" value="ASJ70914.1"/>
    <property type="molecule type" value="Genomic_DNA"/>
</dbReference>
<dbReference type="Proteomes" id="UP000250079">
    <property type="component" value="Chromosome"/>
</dbReference>
<dbReference type="Gene3D" id="1.10.357.10">
    <property type="entry name" value="Tetracycline Repressor, domain 2"/>
    <property type="match status" value="1"/>
</dbReference>
<dbReference type="OrthoDB" id="116240at2"/>
<protein>
    <submittedName>
        <fullName evidence="6">HTH-type transcriptional regulator RutR</fullName>
    </submittedName>
</protein>
<keyword evidence="3" id="KW-0804">Transcription</keyword>
<dbReference type="GO" id="GO:0000976">
    <property type="term" value="F:transcription cis-regulatory region binding"/>
    <property type="evidence" value="ECO:0007669"/>
    <property type="project" value="TreeGrafter"/>
</dbReference>
<dbReference type="PRINTS" id="PR00455">
    <property type="entry name" value="HTHTETR"/>
</dbReference>
<evidence type="ECO:0000256" key="4">
    <source>
        <dbReference type="PROSITE-ProRule" id="PRU00335"/>
    </source>
</evidence>
<dbReference type="InterPro" id="IPR009057">
    <property type="entry name" value="Homeodomain-like_sf"/>
</dbReference>
<accession>A0A2Z2NUY1</accession>
<dbReference type="Gene3D" id="1.10.10.60">
    <property type="entry name" value="Homeodomain-like"/>
    <property type="match status" value="1"/>
</dbReference>
<dbReference type="InterPro" id="IPR050109">
    <property type="entry name" value="HTH-type_TetR-like_transc_reg"/>
</dbReference>
<name>A0A2Z2NUY1_9GAMM</name>
<organism evidence="6 7">
    <name type="scientific">Granulosicoccus antarcticus IMCC3135</name>
    <dbReference type="NCBI Taxonomy" id="1192854"/>
    <lineage>
        <taxon>Bacteria</taxon>
        <taxon>Pseudomonadati</taxon>
        <taxon>Pseudomonadota</taxon>
        <taxon>Gammaproteobacteria</taxon>
        <taxon>Chromatiales</taxon>
        <taxon>Granulosicoccaceae</taxon>
        <taxon>Granulosicoccus</taxon>
    </lineage>
</organism>
<keyword evidence="7" id="KW-1185">Reference proteome</keyword>
<dbReference type="Pfam" id="PF00440">
    <property type="entry name" value="TetR_N"/>
    <property type="match status" value="1"/>
</dbReference>
<dbReference type="RefSeq" id="WP_088916408.1">
    <property type="nucleotide sequence ID" value="NZ_CP018632.1"/>
</dbReference>
<dbReference type="GO" id="GO:0003700">
    <property type="term" value="F:DNA-binding transcription factor activity"/>
    <property type="evidence" value="ECO:0007669"/>
    <property type="project" value="TreeGrafter"/>
</dbReference>
<sequence>MTSDQTYSQRKRAAILNAAAEEFRSNGYRETSMDRIAEVAQVSKRTVYKHFPSKDDLYRAITHELVLQEHYSIDGSYNQQQSLRSQLIHIATQEVAAFSSDTYLSNMRVLLGEAFRSPEIVQKVFQDLPVNGGAFFEWINAAMDDGRLQIEDPRLATQQLLSLLKGILFWPQAMSMQGAVSMKAQTTVIASAVDMFLDHYEVR</sequence>
<dbReference type="InterPro" id="IPR023772">
    <property type="entry name" value="DNA-bd_HTH_TetR-type_CS"/>
</dbReference>
<evidence type="ECO:0000313" key="6">
    <source>
        <dbReference type="EMBL" id="ASJ70914.1"/>
    </source>
</evidence>
<evidence type="ECO:0000313" key="7">
    <source>
        <dbReference type="Proteomes" id="UP000250079"/>
    </source>
</evidence>
<feature type="domain" description="HTH tetR-type" evidence="5">
    <location>
        <begin position="9"/>
        <end position="69"/>
    </location>
</feature>
<dbReference type="FunFam" id="1.10.10.60:FF:000141">
    <property type="entry name" value="TetR family transcriptional regulator"/>
    <property type="match status" value="1"/>
</dbReference>
<feature type="DNA-binding region" description="H-T-H motif" evidence="4">
    <location>
        <begin position="32"/>
        <end position="51"/>
    </location>
</feature>
<evidence type="ECO:0000256" key="3">
    <source>
        <dbReference type="ARBA" id="ARBA00023163"/>
    </source>
</evidence>
<dbReference type="PROSITE" id="PS01081">
    <property type="entry name" value="HTH_TETR_1"/>
    <property type="match status" value="1"/>
</dbReference>
<dbReference type="Pfam" id="PF14246">
    <property type="entry name" value="TetR_C_7"/>
    <property type="match status" value="1"/>
</dbReference>
<dbReference type="KEGG" id="gai:IMCC3135_04005"/>
<keyword evidence="2 4" id="KW-0238">DNA-binding</keyword>
<dbReference type="InterPro" id="IPR039536">
    <property type="entry name" value="TetR_C_Proteobacteria"/>
</dbReference>
<reference evidence="6 7" key="1">
    <citation type="submission" date="2016-12" db="EMBL/GenBank/DDBJ databases">
        <authorList>
            <person name="Song W.-J."/>
            <person name="Kurnit D.M."/>
        </authorList>
    </citation>
    <scope>NUCLEOTIDE SEQUENCE [LARGE SCALE GENOMIC DNA]</scope>
    <source>
        <strain evidence="6 7">IMCC3135</strain>
    </source>
</reference>
<dbReference type="SUPFAM" id="SSF46689">
    <property type="entry name" value="Homeodomain-like"/>
    <property type="match status" value="1"/>
</dbReference>
<dbReference type="AlphaFoldDB" id="A0A2Z2NUY1"/>
<dbReference type="InterPro" id="IPR001647">
    <property type="entry name" value="HTH_TetR"/>
</dbReference>
<dbReference type="SUPFAM" id="SSF48498">
    <property type="entry name" value="Tetracyclin repressor-like, C-terminal domain"/>
    <property type="match status" value="1"/>
</dbReference>
<evidence type="ECO:0000259" key="5">
    <source>
        <dbReference type="PROSITE" id="PS50977"/>
    </source>
</evidence>
<gene>
    <name evidence="6" type="primary">rutR_1</name>
    <name evidence="6" type="ORF">IMCC3135_04005</name>
</gene>
<dbReference type="PANTHER" id="PTHR30055:SF224">
    <property type="entry name" value="TRANSCRIPTIONAL REGULATOR TETR FAMILY"/>
    <property type="match status" value="1"/>
</dbReference>
<dbReference type="PROSITE" id="PS50977">
    <property type="entry name" value="HTH_TETR_2"/>
    <property type="match status" value="1"/>
</dbReference>
<dbReference type="InterPro" id="IPR036271">
    <property type="entry name" value="Tet_transcr_reg_TetR-rel_C_sf"/>
</dbReference>
<evidence type="ECO:0000256" key="1">
    <source>
        <dbReference type="ARBA" id="ARBA00023015"/>
    </source>
</evidence>
<proteinExistence type="predicted"/>
<dbReference type="PANTHER" id="PTHR30055">
    <property type="entry name" value="HTH-TYPE TRANSCRIPTIONAL REGULATOR RUTR"/>
    <property type="match status" value="1"/>
</dbReference>
<keyword evidence="1" id="KW-0805">Transcription regulation</keyword>